<keyword evidence="1" id="KW-0805">Transcription regulation</keyword>
<evidence type="ECO:0000313" key="6">
    <source>
        <dbReference type="EMBL" id="UYM06196.1"/>
    </source>
</evidence>
<dbReference type="GO" id="GO:0000976">
    <property type="term" value="F:transcription cis-regulatory region binding"/>
    <property type="evidence" value="ECO:0007669"/>
    <property type="project" value="TreeGrafter"/>
</dbReference>
<dbReference type="Pfam" id="PF21597">
    <property type="entry name" value="TetR_C_43"/>
    <property type="match status" value="1"/>
</dbReference>
<dbReference type="EMBL" id="CP094970">
    <property type="protein sequence ID" value="UYM06196.1"/>
    <property type="molecule type" value="Genomic_DNA"/>
</dbReference>
<dbReference type="InterPro" id="IPR050109">
    <property type="entry name" value="HTH-type_TetR-like_transc_reg"/>
</dbReference>
<feature type="domain" description="HTH tetR-type" evidence="5">
    <location>
        <begin position="19"/>
        <end position="78"/>
    </location>
</feature>
<reference evidence="6" key="1">
    <citation type="submission" date="2022-01" db="EMBL/GenBank/DDBJ databases">
        <title>Nocardioidaceae gen. sp. A5X3R13.</title>
        <authorList>
            <person name="Lopez Marin M.A."/>
            <person name="Uhlik O."/>
        </authorList>
    </citation>
    <scope>NUCLEOTIDE SEQUENCE</scope>
    <source>
        <strain evidence="6">A5X3R13</strain>
    </source>
</reference>
<dbReference type="PANTHER" id="PTHR30055:SF234">
    <property type="entry name" value="HTH-TYPE TRANSCRIPTIONAL REGULATOR BETI"/>
    <property type="match status" value="1"/>
</dbReference>
<protein>
    <submittedName>
        <fullName evidence="6">TetR/AcrR family transcriptional regulator</fullName>
    </submittedName>
</protein>
<dbReference type="PRINTS" id="PR00455">
    <property type="entry name" value="HTHTETR"/>
</dbReference>
<organism evidence="6 7">
    <name type="scientific">Solicola gregarius</name>
    <dbReference type="NCBI Taxonomy" id="2908642"/>
    <lineage>
        <taxon>Bacteria</taxon>
        <taxon>Bacillati</taxon>
        <taxon>Actinomycetota</taxon>
        <taxon>Actinomycetes</taxon>
        <taxon>Propionibacteriales</taxon>
        <taxon>Nocardioidaceae</taxon>
        <taxon>Solicola</taxon>
    </lineage>
</organism>
<keyword evidence="2 4" id="KW-0238">DNA-binding</keyword>
<proteinExistence type="predicted"/>
<feature type="DNA-binding region" description="H-T-H motif" evidence="4">
    <location>
        <begin position="41"/>
        <end position="60"/>
    </location>
</feature>
<name>A0AA46TJ05_9ACTN</name>
<gene>
    <name evidence="6" type="ORF">L0C25_03725</name>
</gene>
<dbReference type="Proteomes" id="UP001164390">
    <property type="component" value="Chromosome"/>
</dbReference>
<sequence>MPDTESTERAPRRLRSDAQRNVDAVRAAAKAVFAEAGVDAPMRQIASRAGVGVGTIYRHFPQRSDLVVAVFRHEVDACADAAPTLAAEYPPGEALTRWLRRYLDFIAAKRGLHTALHSGDPAFDPLPTYFSERLRPALGALLDAAAATGEVRPDVDPTELLHAIAMLSVPGNADGPEKGQRMVELLLDGLRYGSRA</sequence>
<dbReference type="InterPro" id="IPR009057">
    <property type="entry name" value="Homeodomain-like_sf"/>
</dbReference>
<keyword evidence="3" id="KW-0804">Transcription</keyword>
<dbReference type="InterPro" id="IPR036271">
    <property type="entry name" value="Tet_transcr_reg_TetR-rel_C_sf"/>
</dbReference>
<evidence type="ECO:0000256" key="1">
    <source>
        <dbReference type="ARBA" id="ARBA00023015"/>
    </source>
</evidence>
<dbReference type="PROSITE" id="PS50977">
    <property type="entry name" value="HTH_TETR_2"/>
    <property type="match status" value="1"/>
</dbReference>
<dbReference type="PANTHER" id="PTHR30055">
    <property type="entry name" value="HTH-TYPE TRANSCRIPTIONAL REGULATOR RUTR"/>
    <property type="match status" value="1"/>
</dbReference>
<dbReference type="SUPFAM" id="SSF46689">
    <property type="entry name" value="Homeodomain-like"/>
    <property type="match status" value="1"/>
</dbReference>
<dbReference type="Pfam" id="PF00440">
    <property type="entry name" value="TetR_N"/>
    <property type="match status" value="1"/>
</dbReference>
<evidence type="ECO:0000259" key="5">
    <source>
        <dbReference type="PROSITE" id="PS50977"/>
    </source>
</evidence>
<evidence type="ECO:0000313" key="7">
    <source>
        <dbReference type="Proteomes" id="UP001164390"/>
    </source>
</evidence>
<dbReference type="InterPro" id="IPR001647">
    <property type="entry name" value="HTH_TetR"/>
</dbReference>
<keyword evidence="7" id="KW-1185">Reference proteome</keyword>
<dbReference type="KEGG" id="sgrg:L0C25_03725"/>
<accession>A0AA46TJ05</accession>
<dbReference type="SUPFAM" id="SSF48498">
    <property type="entry name" value="Tetracyclin repressor-like, C-terminal domain"/>
    <property type="match status" value="1"/>
</dbReference>
<dbReference type="InterPro" id="IPR049445">
    <property type="entry name" value="TetR_SbtR-like_C"/>
</dbReference>
<dbReference type="GO" id="GO:0003700">
    <property type="term" value="F:DNA-binding transcription factor activity"/>
    <property type="evidence" value="ECO:0007669"/>
    <property type="project" value="TreeGrafter"/>
</dbReference>
<evidence type="ECO:0000256" key="2">
    <source>
        <dbReference type="ARBA" id="ARBA00023125"/>
    </source>
</evidence>
<dbReference type="AlphaFoldDB" id="A0AA46TJ05"/>
<dbReference type="Gene3D" id="1.10.357.10">
    <property type="entry name" value="Tetracycline Repressor, domain 2"/>
    <property type="match status" value="1"/>
</dbReference>
<dbReference type="RefSeq" id="WP_271635054.1">
    <property type="nucleotide sequence ID" value="NZ_CP094970.1"/>
</dbReference>
<evidence type="ECO:0000256" key="4">
    <source>
        <dbReference type="PROSITE-ProRule" id="PRU00335"/>
    </source>
</evidence>
<evidence type="ECO:0000256" key="3">
    <source>
        <dbReference type="ARBA" id="ARBA00023163"/>
    </source>
</evidence>